<dbReference type="Pfam" id="PF10551">
    <property type="entry name" value="MULE"/>
    <property type="match status" value="1"/>
</dbReference>
<dbReference type="InterPro" id="IPR047273">
    <property type="entry name" value="VRTN_OTU_dom"/>
</dbReference>
<dbReference type="GO" id="GO:0006357">
    <property type="term" value="P:regulation of transcription by RNA polymerase II"/>
    <property type="evidence" value="ECO:0007669"/>
    <property type="project" value="TreeGrafter"/>
</dbReference>
<dbReference type="Proteomes" id="UP000682733">
    <property type="component" value="Unassembled WGS sequence"/>
</dbReference>
<proteinExistence type="inferred from homology"/>
<feature type="compositionally biased region" description="Polar residues" evidence="3">
    <location>
        <begin position="895"/>
        <end position="904"/>
    </location>
</feature>
<dbReference type="PROSITE" id="PS50802">
    <property type="entry name" value="OTU"/>
    <property type="match status" value="1"/>
</dbReference>
<evidence type="ECO:0000256" key="1">
    <source>
        <dbReference type="ARBA" id="ARBA00007290"/>
    </source>
</evidence>
<evidence type="ECO:0000256" key="2">
    <source>
        <dbReference type="ARBA" id="ARBA00020188"/>
    </source>
</evidence>
<dbReference type="Gene3D" id="3.90.70.80">
    <property type="match status" value="1"/>
</dbReference>
<name>A0A8S2R5L6_9BILA</name>
<dbReference type="CDD" id="cd22791">
    <property type="entry name" value="OTU_VRTN"/>
    <property type="match status" value="1"/>
</dbReference>
<dbReference type="GO" id="GO:0000785">
    <property type="term" value="C:chromatin"/>
    <property type="evidence" value="ECO:0007669"/>
    <property type="project" value="TreeGrafter"/>
</dbReference>
<dbReference type="EMBL" id="CAJOBA010042846">
    <property type="protein sequence ID" value="CAF4140632.1"/>
    <property type="molecule type" value="Genomic_DNA"/>
</dbReference>
<feature type="region of interest" description="Disordered" evidence="3">
    <location>
        <begin position="895"/>
        <end position="938"/>
    </location>
</feature>
<feature type="domain" description="OTU" evidence="4">
    <location>
        <begin position="106"/>
        <end position="258"/>
    </location>
</feature>
<dbReference type="PANTHER" id="PTHR16081:SF0">
    <property type="entry name" value="VERTNIN"/>
    <property type="match status" value="1"/>
</dbReference>
<dbReference type="Pfam" id="PF02338">
    <property type="entry name" value="OTU"/>
    <property type="match status" value="1"/>
</dbReference>
<dbReference type="InterPro" id="IPR003323">
    <property type="entry name" value="OTU_dom"/>
</dbReference>
<feature type="compositionally biased region" description="Basic residues" evidence="3">
    <location>
        <begin position="929"/>
        <end position="938"/>
    </location>
</feature>
<feature type="compositionally biased region" description="Polar residues" evidence="3">
    <location>
        <begin position="912"/>
        <end position="928"/>
    </location>
</feature>
<dbReference type="InterPro" id="IPR038822">
    <property type="entry name" value="Vertnin-like"/>
</dbReference>
<evidence type="ECO:0000313" key="6">
    <source>
        <dbReference type="Proteomes" id="UP000682733"/>
    </source>
</evidence>
<comment type="similarity">
    <text evidence="1">Belongs to the vertnin family.</text>
</comment>
<dbReference type="InterPro" id="IPR038765">
    <property type="entry name" value="Papain-like_cys_pep_sf"/>
</dbReference>
<accession>A0A8S2R5L6</accession>
<sequence>MEEVRLSESFNRITCALCETLCLSSLCDNCRNESRSDFYLFSLTKLKDQGNEYQDIKLKCLDISSVLNLFTIPDNPVTEFDAMDHNIAEVSKNLLEQYSDVLNYNTVPVFVEGDGDCLFHTFQVFYPQMSVDEFRVKTINELCQHDNYYTSVVNDALLDLVDDETVEEHVKRIINNGQHSGILTISALSSVLNREIQSIYPNVNDNDAYFKILNRSFHPRTYDESFINDTPLRIMWSGPEPNDDHIWRTNHFVPLLSTKQYHDSSLHQPATITTHNIKSSIQIGPELETEDQWKEEPLKERENSPIQKRTVATTIKQVFDDASHVIKQIINIASGNIIDIVPPKLIRKNASFVIKYTNENKQSLGKDGNGVWIQNSSAETLFVLSKSNNYQIVRQGKHGKYYYNERNGRKYVPHIVQENDVIKLNRLYATNKSDPNLRRMICYTTKNIDTEHLPIFLQYISPTPLIQTPVIMPHGNSTKLSRPFTSTEPSVIANIHQAYSQQKKPSAIYKKSITNAQDTEIPSLTTIRDRKQIYNTKIRNLTNAEECLAIMRRLEKSDGVVAHLSMNRGESPVIILSYNYQIQDLRRCCTKTYEYAPPSVLCLDTTFNLGRCFVTPTTFRNTSLRIRRTKKPPVFLGPTMIHYRNNAESYEQLLNYIKGQIDETPIMIGSDTAKEIKKAVTQVFPAATHLYCTRHVRQNIERQLIKIRVPENDRQTLLETIFDLPESLIQAADADEFENRLVDLEDAWNTIKNNNLDNYRNTADFHDWFITYEAENFQQHLIAGVRNAAGYVNQDGSSRLFYNNDNEAINFALKSDTNWELKPLSALVDILDKLITAQKNETIRSIHEGGEFELVAPYTRFIHDTRIWASTSHQDRQQIIKNYYSYQPPVRRQVSDFNIPTTSGRKPGKSSVRGSTTTRKPGRNSSITRKTRGSQKKR</sequence>
<dbReference type="SUPFAM" id="SSF54001">
    <property type="entry name" value="Cysteine proteinases"/>
    <property type="match status" value="1"/>
</dbReference>
<evidence type="ECO:0000256" key="3">
    <source>
        <dbReference type="SAM" id="MobiDB-lite"/>
    </source>
</evidence>
<dbReference type="InterPro" id="IPR018289">
    <property type="entry name" value="MULE_transposase_dom"/>
</dbReference>
<dbReference type="PANTHER" id="PTHR16081">
    <property type="entry name" value="VERTNIN"/>
    <property type="match status" value="1"/>
</dbReference>
<evidence type="ECO:0000313" key="5">
    <source>
        <dbReference type="EMBL" id="CAF4140632.1"/>
    </source>
</evidence>
<organism evidence="5 6">
    <name type="scientific">Didymodactylos carnosus</name>
    <dbReference type="NCBI Taxonomy" id="1234261"/>
    <lineage>
        <taxon>Eukaryota</taxon>
        <taxon>Metazoa</taxon>
        <taxon>Spiralia</taxon>
        <taxon>Gnathifera</taxon>
        <taxon>Rotifera</taxon>
        <taxon>Eurotatoria</taxon>
        <taxon>Bdelloidea</taxon>
        <taxon>Philodinida</taxon>
        <taxon>Philodinidae</taxon>
        <taxon>Didymodactylos</taxon>
    </lineage>
</organism>
<gene>
    <name evidence="5" type="ORF">TMI583_LOCUS30592</name>
</gene>
<reference evidence="5" key="1">
    <citation type="submission" date="2021-02" db="EMBL/GenBank/DDBJ databases">
        <authorList>
            <person name="Nowell W R."/>
        </authorList>
    </citation>
    <scope>NUCLEOTIDE SEQUENCE</scope>
</reference>
<evidence type="ECO:0000259" key="4">
    <source>
        <dbReference type="PROSITE" id="PS50802"/>
    </source>
</evidence>
<dbReference type="AlphaFoldDB" id="A0A8S2R5L6"/>
<protein>
    <recommendedName>
        <fullName evidence="2">Vertnin</fullName>
    </recommendedName>
</protein>
<comment type="caution">
    <text evidence="5">The sequence shown here is derived from an EMBL/GenBank/DDBJ whole genome shotgun (WGS) entry which is preliminary data.</text>
</comment>